<evidence type="ECO:0000313" key="3">
    <source>
        <dbReference type="Proteomes" id="UP000192639"/>
    </source>
</evidence>
<feature type="signal peptide" evidence="1">
    <location>
        <begin position="1"/>
        <end position="20"/>
    </location>
</feature>
<organism evidence="2 3">
    <name type="scientific">Enterospora canceri</name>
    <dbReference type="NCBI Taxonomy" id="1081671"/>
    <lineage>
        <taxon>Eukaryota</taxon>
        <taxon>Fungi</taxon>
        <taxon>Fungi incertae sedis</taxon>
        <taxon>Microsporidia</taxon>
        <taxon>Enterocytozoonidae</taxon>
        <taxon>Enterospora</taxon>
    </lineage>
</organism>
<keyword evidence="3" id="KW-1185">Reference proteome</keyword>
<dbReference type="EMBL" id="LWDP01000007">
    <property type="protein sequence ID" value="ORD94864.1"/>
    <property type="molecule type" value="Genomic_DNA"/>
</dbReference>
<comment type="caution">
    <text evidence="2">The sequence shown here is derived from an EMBL/GenBank/DDBJ whole genome shotgun (WGS) entry which is preliminary data.</text>
</comment>
<evidence type="ECO:0000256" key="1">
    <source>
        <dbReference type="SAM" id="SignalP"/>
    </source>
</evidence>
<accession>A0A1Y1S8R7</accession>
<dbReference type="Proteomes" id="UP000192639">
    <property type="component" value="Unassembled WGS sequence"/>
</dbReference>
<reference evidence="2 3" key="1">
    <citation type="journal article" date="2017" name="Environ. Microbiol.">
        <title>Decay of the glycolytic pathway and adaptation to intranuclear parasitism within Enterocytozoonidae microsporidia.</title>
        <authorList>
            <person name="Wiredu Boakye D."/>
            <person name="Jaroenlak P."/>
            <person name="Prachumwat A."/>
            <person name="Williams T.A."/>
            <person name="Bateman K.S."/>
            <person name="Itsathitphaisarn O."/>
            <person name="Sritunyalucksana K."/>
            <person name="Paszkiewicz K.H."/>
            <person name="Moore K.A."/>
            <person name="Stentiford G.D."/>
            <person name="Williams B.A."/>
        </authorList>
    </citation>
    <scope>NUCLEOTIDE SEQUENCE [LARGE SCALE GENOMIC DNA]</scope>
    <source>
        <strain evidence="2 3">GB1</strain>
    </source>
</reference>
<sequence length="175" mass="21123">MKRVSMNLTVVLTYFCLINCAELDTRVGIELENSQDNVIELIPDTEVSKSRPDSNQRRKNLIIKRIDIRSRRFIKQQNLAILLEMMAYIDFELYYFEYGMNETLRVEYINNKIIDKVNALFKEYREVNSDSKEIKTNGEYYRMCEKVRKRIREEIERDGIELMKYRDELKDTHNK</sequence>
<feature type="chain" id="PRO_5012801832" evidence="1">
    <location>
        <begin position="21"/>
        <end position="175"/>
    </location>
</feature>
<evidence type="ECO:0000313" key="2">
    <source>
        <dbReference type="EMBL" id="ORD94864.1"/>
    </source>
</evidence>
<keyword evidence="1" id="KW-0732">Signal</keyword>
<proteinExistence type="predicted"/>
<name>A0A1Y1S8R7_9MICR</name>
<gene>
    <name evidence="2" type="ORF">ECANGB1_2083</name>
</gene>
<dbReference type="VEuPathDB" id="MicrosporidiaDB:ECANGB1_2083"/>
<dbReference type="AlphaFoldDB" id="A0A1Y1S8R7"/>
<protein>
    <submittedName>
        <fullName evidence="2">Uncharacterized protein</fullName>
    </submittedName>
</protein>